<keyword evidence="1 4" id="KW-0285">Flavoprotein</keyword>
<dbReference type="AlphaFoldDB" id="A0AA47KJI6"/>
<evidence type="ECO:0000313" key="6">
    <source>
        <dbReference type="EMBL" id="WBA07782.1"/>
    </source>
</evidence>
<evidence type="ECO:0000313" key="7">
    <source>
        <dbReference type="Proteomes" id="UP001164748"/>
    </source>
</evidence>
<reference evidence="6" key="1">
    <citation type="submission" date="2022-09" db="EMBL/GenBank/DDBJ databases">
        <authorList>
            <person name="Li Z.-J."/>
        </authorList>
    </citation>
    <scope>NUCLEOTIDE SEQUENCE</scope>
    <source>
        <strain evidence="6">TGB11</strain>
    </source>
</reference>
<comment type="subunit">
    <text evidence="4">Composed of a catalytic GlpA/B dimer and of membrane bound GlpC.</text>
</comment>
<accession>A0AA47KJI6</accession>
<comment type="function">
    <text evidence="4">Conversion of glycerol 3-phosphate to dihydroxyacetone. Uses fumarate or nitrate as electron acceptor.</text>
</comment>
<dbReference type="EC" id="1.1.5.3" evidence="4"/>
<keyword evidence="2 4" id="KW-0288">FMN</keyword>
<dbReference type="NCBIfam" id="TIGR03378">
    <property type="entry name" value="glycerol3P_GlpB"/>
    <property type="match status" value="1"/>
</dbReference>
<organism evidence="6 7">
    <name type="scientific">Salinivibrio kushneri</name>
    <dbReference type="NCBI Taxonomy" id="1908198"/>
    <lineage>
        <taxon>Bacteria</taxon>
        <taxon>Pseudomonadati</taxon>
        <taxon>Pseudomonadota</taxon>
        <taxon>Gammaproteobacteria</taxon>
        <taxon>Vibrionales</taxon>
        <taxon>Vibrionaceae</taxon>
        <taxon>Salinivibrio</taxon>
    </lineage>
</organism>
<comment type="pathway">
    <text evidence="4">Polyol metabolism; glycerol degradation via glycerol kinase pathway; glycerone phosphate from sn-glycerol 3-phosphate (anaerobic route): step 1/1.</text>
</comment>
<dbReference type="InterPro" id="IPR003953">
    <property type="entry name" value="FAD-dep_OxRdtase_2_FAD-bd"/>
</dbReference>
<dbReference type="InterPro" id="IPR009158">
    <property type="entry name" value="G3P_DH_GlpB_su"/>
</dbReference>
<keyword evidence="3 4" id="KW-0560">Oxidoreductase</keyword>
<feature type="domain" description="FAD-dependent oxidoreductase 2 FAD-binding" evidence="5">
    <location>
        <begin position="5"/>
        <end position="411"/>
    </location>
</feature>
<dbReference type="PANTHER" id="PTHR42949">
    <property type="entry name" value="ANAEROBIC GLYCEROL-3-PHOSPHATE DEHYDROGENASE SUBUNIT B"/>
    <property type="match status" value="1"/>
</dbReference>
<evidence type="ECO:0000256" key="4">
    <source>
        <dbReference type="HAMAP-Rule" id="MF_00753"/>
    </source>
</evidence>
<comment type="catalytic activity">
    <reaction evidence="4">
        <text>a quinone + sn-glycerol 3-phosphate = dihydroxyacetone phosphate + a quinol</text>
        <dbReference type="Rhea" id="RHEA:18977"/>
        <dbReference type="ChEBI" id="CHEBI:24646"/>
        <dbReference type="ChEBI" id="CHEBI:57597"/>
        <dbReference type="ChEBI" id="CHEBI:57642"/>
        <dbReference type="ChEBI" id="CHEBI:132124"/>
        <dbReference type="EC" id="1.1.5.3"/>
    </reaction>
</comment>
<comment type="cofactor">
    <cofactor evidence="4">
        <name>FMN</name>
        <dbReference type="ChEBI" id="CHEBI:58210"/>
    </cofactor>
</comment>
<dbReference type="EMBL" id="CP114588">
    <property type="protein sequence ID" value="WBA07782.1"/>
    <property type="molecule type" value="Genomic_DNA"/>
</dbReference>
<dbReference type="NCBIfam" id="NF003720">
    <property type="entry name" value="PRK05329.1-3"/>
    <property type="match status" value="1"/>
</dbReference>
<evidence type="ECO:0000256" key="1">
    <source>
        <dbReference type="ARBA" id="ARBA00022630"/>
    </source>
</evidence>
<dbReference type="SUPFAM" id="SSF51905">
    <property type="entry name" value="FAD/NAD(P)-binding domain"/>
    <property type="match status" value="1"/>
</dbReference>
<protein>
    <recommendedName>
        <fullName evidence="4">Anaerobic glycerol-3-phosphate dehydrogenase subunit B</fullName>
        <shortName evidence="4">Anaerobic G-3-P dehydrogenase subunit B</shortName>
        <shortName evidence="4">Anaerobic G3Pdhase B</shortName>
        <ecNumber evidence="4">1.1.5.3</ecNumber>
    </recommendedName>
</protein>
<dbReference type="Pfam" id="PF00890">
    <property type="entry name" value="FAD_binding_2"/>
    <property type="match status" value="1"/>
</dbReference>
<comment type="similarity">
    <text evidence="4">Belongs to the anaerobic G-3-P dehydrogenase subunit B family.</text>
</comment>
<evidence type="ECO:0000256" key="3">
    <source>
        <dbReference type="ARBA" id="ARBA00023002"/>
    </source>
</evidence>
<dbReference type="InterPro" id="IPR036188">
    <property type="entry name" value="FAD/NAD-bd_sf"/>
</dbReference>
<dbReference type="PANTHER" id="PTHR42949:SF3">
    <property type="entry name" value="ANAEROBIC GLYCEROL-3-PHOSPHATE DEHYDROGENASE SUBUNIT B"/>
    <property type="match status" value="1"/>
</dbReference>
<dbReference type="PIRSF" id="PIRSF000141">
    <property type="entry name" value="Anaerobic_G3P_dh"/>
    <property type="match status" value="1"/>
</dbReference>
<dbReference type="NCBIfam" id="NF003719">
    <property type="entry name" value="PRK05329.1-2"/>
    <property type="match status" value="1"/>
</dbReference>
<dbReference type="RefSeq" id="WP_269578379.1">
    <property type="nucleotide sequence ID" value="NZ_CP114588.1"/>
</dbReference>
<dbReference type="Gene3D" id="3.50.50.60">
    <property type="entry name" value="FAD/NAD(P)-binding domain"/>
    <property type="match status" value="1"/>
</dbReference>
<name>A0AA47KJI6_9GAMM</name>
<dbReference type="GO" id="GO:0009331">
    <property type="term" value="C:glycerol-3-phosphate dehydrogenase (FAD) complex"/>
    <property type="evidence" value="ECO:0007669"/>
    <property type="project" value="InterPro"/>
</dbReference>
<dbReference type="Proteomes" id="UP001164748">
    <property type="component" value="Chromosome"/>
</dbReference>
<dbReference type="GO" id="GO:0019563">
    <property type="term" value="P:glycerol catabolic process"/>
    <property type="evidence" value="ECO:0007669"/>
    <property type="project" value="UniProtKB-UniRule"/>
</dbReference>
<dbReference type="GO" id="GO:0004368">
    <property type="term" value="F:glycerol-3-phosphate dehydrogenase (quinone) activity"/>
    <property type="evidence" value="ECO:0007669"/>
    <property type="project" value="UniProtKB-UniRule"/>
</dbReference>
<proteinExistence type="inferred from homology"/>
<dbReference type="InterPro" id="IPR051691">
    <property type="entry name" value="Metab_Enz_Cyan_OpOx_G3PDH"/>
</dbReference>
<dbReference type="HAMAP" id="MF_00753">
    <property type="entry name" value="Glycerol3P_GlpB"/>
    <property type="match status" value="1"/>
</dbReference>
<gene>
    <name evidence="4 6" type="primary">glpB</name>
    <name evidence="6" type="ORF">N8M53_07895</name>
</gene>
<evidence type="ECO:0000259" key="5">
    <source>
        <dbReference type="Pfam" id="PF00890"/>
    </source>
</evidence>
<sequence>MIHYDIAVIGGGIAGFTAALRSLEAGKKTVMISAGQSALHFSSGSIDVLGHFPNGEPVSQPFEAIPKLVRQHPEHPYAKVSVDEITQSLAWFQHQLSAQKVCLYHQEDNANHGRITPLGTVRPTWLSQGHVYQHRGPRRFSGLCFVAIEGYRDAQPTLAKDTITAQRDFASCPSRTITLSIPGAERLRRNRNELRSVDLSRLLAEPEAFDSLCEQLIAQSGPDELVILPAIIADVAGERGMDALKQRTDRCFHEVPTMPPSLLGIRIERALQRAFASAGGILLRGDQVTGGEFDDNGRLTALHTRQLEDIPLTAEAVILATGSYFSRGLNADRTQVSEPTLGLDMVQSPDRSEWRNDDFFSQQSHPFMAFGINTDNQLRPTARGKRCQNLFVCGAVLSGYDPVYEGCGGGVAIATGYAAAQRALAVMANAKEASHAN</sequence>
<evidence type="ECO:0000256" key="2">
    <source>
        <dbReference type="ARBA" id="ARBA00022643"/>
    </source>
</evidence>